<dbReference type="EMBL" id="AEJC01000402">
    <property type="protein sequence ID" value="EKX63939.1"/>
    <property type="molecule type" value="Genomic_DNA"/>
</dbReference>
<keyword evidence="3" id="KW-1185">Reference proteome</keyword>
<gene>
    <name evidence="2" type="ORF">STRIP9103_04938</name>
</gene>
<evidence type="ECO:0000313" key="2">
    <source>
        <dbReference type="EMBL" id="EKX63939.1"/>
    </source>
</evidence>
<dbReference type="Proteomes" id="UP000010411">
    <property type="component" value="Unassembled WGS sequence"/>
</dbReference>
<sequence>MTPTEHHGTSRDTAEHGTPRNVEGRTSAGGEWGAMAQDDMVGASYGQLRDAAIGVLDAVSELETPSPRLDAAFRDLRAALSGGAPPESAPEPAVPDPFEHALAARRYVGRRAEPISLPQRAAELRRRLDEDRGLDERPLGEPERNVVVTELRAMIVAGLLEELAARLSPGAAFGPGRSGEELAGLATELAKELLAQTFLGE</sequence>
<evidence type="ECO:0000313" key="3">
    <source>
        <dbReference type="Proteomes" id="UP000010411"/>
    </source>
</evidence>
<organism evidence="2 3">
    <name type="scientific">Streptomyces ipomoeae 91-03</name>
    <dbReference type="NCBI Taxonomy" id="698759"/>
    <lineage>
        <taxon>Bacteria</taxon>
        <taxon>Bacillati</taxon>
        <taxon>Actinomycetota</taxon>
        <taxon>Actinomycetes</taxon>
        <taxon>Kitasatosporales</taxon>
        <taxon>Streptomycetaceae</taxon>
        <taxon>Streptomyces</taxon>
    </lineage>
</organism>
<comment type="caution">
    <text evidence="2">The sequence shown here is derived from an EMBL/GenBank/DDBJ whole genome shotgun (WGS) entry which is preliminary data.</text>
</comment>
<evidence type="ECO:0000256" key="1">
    <source>
        <dbReference type="SAM" id="MobiDB-lite"/>
    </source>
</evidence>
<dbReference type="PATRIC" id="fig|698759.3.peg.5421"/>
<accession>L1KTR5</accession>
<protein>
    <recommendedName>
        <fullName evidence="4">DUF2017 domain-containing protein</fullName>
    </recommendedName>
</protein>
<feature type="region of interest" description="Disordered" evidence="1">
    <location>
        <begin position="1"/>
        <end position="34"/>
    </location>
</feature>
<feature type="compositionally biased region" description="Basic and acidic residues" evidence="1">
    <location>
        <begin position="1"/>
        <end position="18"/>
    </location>
</feature>
<reference evidence="2 3" key="1">
    <citation type="submission" date="2012-11" db="EMBL/GenBank/DDBJ databases">
        <authorList>
            <person name="Huguet-Tapia J.C."/>
            <person name="Durkin A.S."/>
            <person name="Pettis G.S."/>
            <person name="Badger J.H."/>
        </authorList>
    </citation>
    <scope>NUCLEOTIDE SEQUENCE [LARGE SCALE GENOMIC DNA]</scope>
    <source>
        <strain evidence="2 3">91-03</strain>
    </source>
</reference>
<dbReference type="AlphaFoldDB" id="L1KTR5"/>
<evidence type="ECO:0008006" key="4">
    <source>
        <dbReference type="Google" id="ProtNLM"/>
    </source>
</evidence>
<name>L1KTR5_9ACTN</name>
<proteinExistence type="predicted"/>